<evidence type="ECO:0000313" key="3">
    <source>
        <dbReference type="EMBL" id="CAF4458090.1"/>
    </source>
</evidence>
<reference evidence="2" key="1">
    <citation type="submission" date="2021-02" db="EMBL/GenBank/DDBJ databases">
        <authorList>
            <person name="Nowell W R."/>
        </authorList>
    </citation>
    <scope>NUCLEOTIDE SEQUENCE</scope>
</reference>
<feature type="non-terminal residue" evidence="2">
    <location>
        <position position="1"/>
    </location>
</feature>
<accession>A0A815ZWU4</accession>
<organism evidence="2 4">
    <name type="scientific">Rotaria magnacalcarata</name>
    <dbReference type="NCBI Taxonomy" id="392030"/>
    <lineage>
        <taxon>Eukaryota</taxon>
        <taxon>Metazoa</taxon>
        <taxon>Spiralia</taxon>
        <taxon>Gnathifera</taxon>
        <taxon>Rotifera</taxon>
        <taxon>Eurotatoria</taxon>
        <taxon>Bdelloidea</taxon>
        <taxon>Philodinida</taxon>
        <taxon>Philodinidae</taxon>
        <taxon>Rotaria</taxon>
    </lineage>
</organism>
<dbReference type="InterPro" id="IPR048570">
    <property type="entry name" value="PSMD1_RPN2_N"/>
</dbReference>
<gene>
    <name evidence="3" type="ORF">GIL414_LOCUS32744</name>
    <name evidence="2" type="ORF">KQP761_LOCUS21046</name>
</gene>
<feature type="domain" description="26S proteasome non-ATPase regulatory subunit 1/RPN2 N-terminal" evidence="1">
    <location>
        <begin position="1"/>
        <end position="52"/>
    </location>
</feature>
<sequence length="52" mass="6062">AIGIALETRRIDIFEKSVKEANHSPEMLAYAFKITMQLLQNRKFRTVVLRTL</sequence>
<dbReference type="OrthoDB" id="261572at2759"/>
<dbReference type="Proteomes" id="UP000663834">
    <property type="component" value="Unassembled WGS sequence"/>
</dbReference>
<dbReference type="EMBL" id="CAJNOW010010875">
    <property type="protein sequence ID" value="CAF1589709.1"/>
    <property type="molecule type" value="Genomic_DNA"/>
</dbReference>
<evidence type="ECO:0000313" key="2">
    <source>
        <dbReference type="EMBL" id="CAF1589709.1"/>
    </source>
</evidence>
<comment type="caution">
    <text evidence="2">The sequence shown here is derived from an EMBL/GenBank/DDBJ whole genome shotgun (WGS) entry which is preliminary data.</text>
</comment>
<protein>
    <recommendedName>
        <fullName evidence="1">26S proteasome non-ATPase regulatory subunit 1/RPN2 N-terminal domain-containing protein</fullName>
    </recommendedName>
</protein>
<feature type="non-terminal residue" evidence="2">
    <location>
        <position position="52"/>
    </location>
</feature>
<dbReference type="Proteomes" id="UP000681720">
    <property type="component" value="Unassembled WGS sequence"/>
</dbReference>
<evidence type="ECO:0000313" key="4">
    <source>
        <dbReference type="Proteomes" id="UP000663834"/>
    </source>
</evidence>
<evidence type="ECO:0000259" key="1">
    <source>
        <dbReference type="Pfam" id="PF21505"/>
    </source>
</evidence>
<dbReference type="AlphaFoldDB" id="A0A815ZWU4"/>
<dbReference type="Pfam" id="PF21505">
    <property type="entry name" value="RPN2_N"/>
    <property type="match status" value="1"/>
</dbReference>
<proteinExistence type="predicted"/>
<name>A0A815ZWU4_9BILA</name>
<dbReference type="EMBL" id="CAJOBJ010070524">
    <property type="protein sequence ID" value="CAF4458090.1"/>
    <property type="molecule type" value="Genomic_DNA"/>
</dbReference>